<proteinExistence type="predicted"/>
<reference evidence="2" key="2">
    <citation type="journal article" date="2023" name="Antibiotics">
        <title>Prevalence and Molecular Characterization of Methicillin-Resistant Staphylococci (MRS) and Mammaliicocci (MRM) in Dromedary Camels from Algeria: First Detection of SCCmec-mecC Hybrid in Methicillin-Resistant Mammaliicoccus lentus.</title>
        <authorList>
            <person name="Belhout C."/>
            <person name="Boyen F."/>
            <person name="Vereecke N."/>
            <person name="Theuns S."/>
            <person name="Taibi N."/>
            <person name="Stegger M."/>
            <person name="de la Fe-Rodriguez P.Y."/>
            <person name="Bouayad L."/>
            <person name="Elgroud R."/>
            <person name="Butaye P."/>
        </authorList>
    </citation>
    <scope>NUCLEOTIDE SEQUENCE</scope>
    <source>
        <strain evidence="2">7048</strain>
    </source>
</reference>
<protein>
    <submittedName>
        <fullName evidence="2">Uncharacterized protein</fullName>
    </submittedName>
</protein>
<reference evidence="1 3" key="1">
    <citation type="submission" date="2021-06" db="EMBL/GenBank/DDBJ databases">
        <title>Staphylococcus lentus K169 genome sequencing.</title>
        <authorList>
            <person name="Sundareshan S."/>
            <person name="Akhila D.S."/>
            <person name="Prachi D."/>
            <person name="Sivakumar R."/>
            <person name="Rajendhran J."/>
            <person name="Isloor S."/>
            <person name="Hegde N.R."/>
        </authorList>
    </citation>
    <scope>NUCLEOTIDE SEQUENCE [LARGE SCALE GENOMIC DNA]</scope>
    <source>
        <strain evidence="1 3">K169</strain>
    </source>
</reference>
<sequence length="92" mass="11166">MESEHRLTAEEEREQIKKWGHINDFLKKDSNKPADFEHSKVRDDNFKERTGYTNNTNVDRDRRYDLDDKNIFKSIKKELEKNGFFNTKEQNN</sequence>
<evidence type="ECO:0000313" key="3">
    <source>
        <dbReference type="Proteomes" id="UP000770161"/>
    </source>
</evidence>
<name>A0AAP1RS22_MAMLE</name>
<dbReference type="RefSeq" id="WP_064204064.1">
    <property type="nucleotide sequence ID" value="NZ_CABIVY010000002.1"/>
</dbReference>
<dbReference type="Proteomes" id="UP000770161">
    <property type="component" value="Unassembled WGS sequence"/>
</dbReference>
<dbReference type="AlphaFoldDB" id="A0AAP1RS22"/>
<dbReference type="Proteomes" id="UP001223261">
    <property type="component" value="Chromosome"/>
</dbReference>
<evidence type="ECO:0000313" key="2">
    <source>
        <dbReference type="EMBL" id="WHI61151.1"/>
    </source>
</evidence>
<organism evidence="2 4">
    <name type="scientific">Mammaliicoccus lentus</name>
    <name type="common">Staphylococcus lentus</name>
    <dbReference type="NCBI Taxonomy" id="42858"/>
    <lineage>
        <taxon>Bacteria</taxon>
        <taxon>Bacillati</taxon>
        <taxon>Bacillota</taxon>
        <taxon>Bacilli</taxon>
        <taxon>Bacillales</taxon>
        <taxon>Staphylococcaceae</taxon>
        <taxon>Mammaliicoccus</taxon>
    </lineage>
</organism>
<dbReference type="EMBL" id="CP118848">
    <property type="protein sequence ID" value="WHI61151.1"/>
    <property type="molecule type" value="Genomic_DNA"/>
</dbReference>
<gene>
    <name evidence="1" type="ORF">KQ656_00845</name>
    <name evidence="2" type="ORF">PYH69_05835</name>
</gene>
<dbReference type="EMBL" id="JAHLZN010000001">
    <property type="protein sequence ID" value="MBU6112480.1"/>
    <property type="molecule type" value="Genomic_DNA"/>
</dbReference>
<evidence type="ECO:0000313" key="1">
    <source>
        <dbReference type="EMBL" id="MBU6112480.1"/>
    </source>
</evidence>
<dbReference type="GeneID" id="99677022"/>
<evidence type="ECO:0000313" key="4">
    <source>
        <dbReference type="Proteomes" id="UP001223261"/>
    </source>
</evidence>
<keyword evidence="3" id="KW-1185">Reference proteome</keyword>
<accession>A0AAP1RS22</accession>